<evidence type="ECO:0000256" key="5">
    <source>
        <dbReference type="ARBA" id="ARBA00022777"/>
    </source>
</evidence>
<dbReference type="SMART" id="SM00387">
    <property type="entry name" value="HATPase_c"/>
    <property type="match status" value="1"/>
</dbReference>
<dbReference type="PROSITE" id="PS50110">
    <property type="entry name" value="RESPONSE_REGULATORY"/>
    <property type="match status" value="1"/>
</dbReference>
<dbReference type="PANTHER" id="PTHR43547">
    <property type="entry name" value="TWO-COMPONENT HISTIDINE KINASE"/>
    <property type="match status" value="1"/>
</dbReference>
<dbReference type="PANTHER" id="PTHR43547:SF2">
    <property type="entry name" value="HYBRID SIGNAL TRANSDUCTION HISTIDINE KINASE C"/>
    <property type="match status" value="1"/>
</dbReference>
<keyword evidence="3 6" id="KW-0597">Phosphoprotein</keyword>
<dbReference type="Proteomes" id="UP000218542">
    <property type="component" value="Unassembled WGS sequence"/>
</dbReference>
<dbReference type="EMBL" id="BAOS01000017">
    <property type="protein sequence ID" value="GAX61101.1"/>
    <property type="molecule type" value="Genomic_DNA"/>
</dbReference>
<dbReference type="InterPro" id="IPR005467">
    <property type="entry name" value="His_kinase_dom"/>
</dbReference>
<dbReference type="PRINTS" id="PR00344">
    <property type="entry name" value="BCTRLSENSOR"/>
</dbReference>
<dbReference type="InterPro" id="IPR003594">
    <property type="entry name" value="HATPase_dom"/>
</dbReference>
<evidence type="ECO:0000256" key="1">
    <source>
        <dbReference type="ARBA" id="ARBA00000085"/>
    </source>
</evidence>
<feature type="coiled-coil region" evidence="7">
    <location>
        <begin position="120"/>
        <end position="151"/>
    </location>
</feature>
<evidence type="ECO:0000256" key="3">
    <source>
        <dbReference type="ARBA" id="ARBA00022553"/>
    </source>
</evidence>
<feature type="domain" description="Response regulatory" evidence="9">
    <location>
        <begin position="2"/>
        <end position="118"/>
    </location>
</feature>
<feature type="modified residue" description="4-aspartylphosphate" evidence="6">
    <location>
        <position position="51"/>
    </location>
</feature>
<dbReference type="InterPro" id="IPR003661">
    <property type="entry name" value="HisK_dim/P_dom"/>
</dbReference>
<evidence type="ECO:0000256" key="2">
    <source>
        <dbReference type="ARBA" id="ARBA00012438"/>
    </source>
</evidence>
<keyword evidence="11" id="KW-1185">Reference proteome</keyword>
<dbReference type="InterPro" id="IPR001789">
    <property type="entry name" value="Sig_transdc_resp-reg_receiver"/>
</dbReference>
<dbReference type="InterPro" id="IPR004358">
    <property type="entry name" value="Sig_transdc_His_kin-like_C"/>
</dbReference>
<reference evidence="11" key="1">
    <citation type="journal article" date="2017" name="Environ. Microbiol. Rep.">
        <title>Genetic Diversity of Marine Anaerobic Ammonium-Oxidizing Bacteria as Revealed by Genomic and Proteomic Analyses of 'Candidatus Scalindua japonica'.</title>
        <authorList>
            <person name="Oshiki M."/>
            <person name="Mizuto K."/>
            <person name="Kimura Z."/>
            <person name="Kindaichi T."/>
            <person name="Satoh H."/>
            <person name="Okabe S."/>
        </authorList>
    </citation>
    <scope>NUCLEOTIDE SEQUENCE [LARGE SCALE GENOMIC DNA]</scope>
    <source>
        <strain evidence="11">husup-a2</strain>
    </source>
</reference>
<evidence type="ECO:0000259" key="9">
    <source>
        <dbReference type="PROSITE" id="PS50110"/>
    </source>
</evidence>
<dbReference type="FunFam" id="3.30.565.10:FF:000006">
    <property type="entry name" value="Sensor histidine kinase WalK"/>
    <property type="match status" value="1"/>
</dbReference>
<evidence type="ECO:0000256" key="4">
    <source>
        <dbReference type="ARBA" id="ARBA00022679"/>
    </source>
</evidence>
<dbReference type="Gene3D" id="1.10.287.130">
    <property type="match status" value="1"/>
</dbReference>
<organism evidence="10 11">
    <name type="scientific">Candidatus Scalindua japonica</name>
    <dbReference type="NCBI Taxonomy" id="1284222"/>
    <lineage>
        <taxon>Bacteria</taxon>
        <taxon>Pseudomonadati</taxon>
        <taxon>Planctomycetota</taxon>
        <taxon>Candidatus Brocadiia</taxon>
        <taxon>Candidatus Brocadiales</taxon>
        <taxon>Candidatus Scalinduaceae</taxon>
        <taxon>Candidatus Scalindua</taxon>
    </lineage>
</organism>
<evidence type="ECO:0000259" key="8">
    <source>
        <dbReference type="PROSITE" id="PS50109"/>
    </source>
</evidence>
<comment type="catalytic activity">
    <reaction evidence="1">
        <text>ATP + protein L-histidine = ADP + protein N-phospho-L-histidine.</text>
        <dbReference type="EC" id="2.7.13.3"/>
    </reaction>
</comment>
<dbReference type="Pfam" id="PF00072">
    <property type="entry name" value="Response_reg"/>
    <property type="match status" value="1"/>
</dbReference>
<dbReference type="SMART" id="SM00448">
    <property type="entry name" value="REC"/>
    <property type="match status" value="1"/>
</dbReference>
<evidence type="ECO:0000313" key="10">
    <source>
        <dbReference type="EMBL" id="GAX61101.1"/>
    </source>
</evidence>
<sequence length="389" mass="43872">MKVLIVDDNPKIMAIAKVHLKKESLEVLCVEDGKRALESAHREKPDLILLDVDMPEMSGFEVCQALKDDTVLCMIPVIFLSAADDNGSRIRGLDLGAVDYVTKPFDSFELRARVRAAMRTKQLQDQLATLNQDLEKRVEQRTDKINQLLRQKDAFVNQLSHDLKTPLTPLLALLPMVANRTEDIESKRMLDLVMDNVKYMKNLTEMTLQLAQLNSSRISLKLEKVDLISEIGNVIKSLSSLFEENSIKVVNNTSSPLYVEADRMLIMEVFHNLISNTVKYTNGKGFVYFDAIIDSSETITVSVRDNGIGMTEMQLKRVFEEFYKVDDSRNDRSSTGLGLSICQRIIEKHGGRIWVESQGIGQGTTIYFTLPVRQGELETPASVGSLKQR</sequence>
<keyword evidence="4" id="KW-0808">Transferase</keyword>
<keyword evidence="7" id="KW-0175">Coiled coil</keyword>
<dbReference type="SUPFAM" id="SSF52172">
    <property type="entry name" value="CheY-like"/>
    <property type="match status" value="1"/>
</dbReference>
<keyword evidence="5 10" id="KW-0418">Kinase</keyword>
<dbReference type="AlphaFoldDB" id="A0A286TZ63"/>
<dbReference type="InterPro" id="IPR036890">
    <property type="entry name" value="HATPase_C_sf"/>
</dbReference>
<comment type="caution">
    <text evidence="10">The sequence shown here is derived from an EMBL/GenBank/DDBJ whole genome shotgun (WGS) entry which is preliminary data.</text>
</comment>
<dbReference type="Pfam" id="PF02518">
    <property type="entry name" value="HATPase_c"/>
    <property type="match status" value="1"/>
</dbReference>
<evidence type="ECO:0000256" key="6">
    <source>
        <dbReference type="PROSITE-ProRule" id="PRU00169"/>
    </source>
</evidence>
<dbReference type="RefSeq" id="WP_096894492.1">
    <property type="nucleotide sequence ID" value="NZ_BAOS01000017.1"/>
</dbReference>
<protein>
    <recommendedName>
        <fullName evidence="2">histidine kinase</fullName>
        <ecNumber evidence="2">2.7.13.3</ecNumber>
    </recommendedName>
</protein>
<evidence type="ECO:0000256" key="7">
    <source>
        <dbReference type="SAM" id="Coils"/>
    </source>
</evidence>
<dbReference type="Gene3D" id="3.30.565.10">
    <property type="entry name" value="Histidine kinase-like ATPase, C-terminal domain"/>
    <property type="match status" value="1"/>
</dbReference>
<dbReference type="SUPFAM" id="SSF47384">
    <property type="entry name" value="Homodimeric domain of signal transducing histidine kinase"/>
    <property type="match status" value="1"/>
</dbReference>
<name>A0A286TZ63_9BACT</name>
<dbReference type="InterPro" id="IPR036097">
    <property type="entry name" value="HisK_dim/P_sf"/>
</dbReference>
<gene>
    <name evidence="10" type="ORF">SCALIN_C17_0135</name>
</gene>
<dbReference type="CDD" id="cd00075">
    <property type="entry name" value="HATPase"/>
    <property type="match status" value="1"/>
</dbReference>
<dbReference type="InterPro" id="IPR011006">
    <property type="entry name" value="CheY-like_superfamily"/>
</dbReference>
<dbReference type="OrthoDB" id="260274at2"/>
<evidence type="ECO:0000313" key="11">
    <source>
        <dbReference type="Proteomes" id="UP000218542"/>
    </source>
</evidence>
<proteinExistence type="predicted"/>
<dbReference type="PROSITE" id="PS50109">
    <property type="entry name" value="HIS_KIN"/>
    <property type="match status" value="1"/>
</dbReference>
<dbReference type="Pfam" id="PF00512">
    <property type="entry name" value="HisKA"/>
    <property type="match status" value="1"/>
</dbReference>
<dbReference type="SMART" id="SM00388">
    <property type="entry name" value="HisKA"/>
    <property type="match status" value="1"/>
</dbReference>
<dbReference type="GO" id="GO:0000155">
    <property type="term" value="F:phosphorelay sensor kinase activity"/>
    <property type="evidence" value="ECO:0007669"/>
    <property type="project" value="InterPro"/>
</dbReference>
<dbReference type="EC" id="2.7.13.3" evidence="2"/>
<accession>A0A286TZ63</accession>
<dbReference type="Gene3D" id="3.40.50.2300">
    <property type="match status" value="1"/>
</dbReference>
<dbReference type="SUPFAM" id="SSF55874">
    <property type="entry name" value="ATPase domain of HSP90 chaperone/DNA topoisomerase II/histidine kinase"/>
    <property type="match status" value="1"/>
</dbReference>
<feature type="domain" description="Histidine kinase" evidence="8">
    <location>
        <begin position="158"/>
        <end position="374"/>
    </location>
</feature>